<accession>H1XNY1</accession>
<dbReference type="HOGENOM" id="CLU_017633_0_0_0"/>
<dbReference type="RefSeq" id="WP_006928055.1">
    <property type="nucleotide sequence ID" value="NZ_CM001402.1"/>
</dbReference>
<dbReference type="InParanoid" id="H1XNY1"/>
<dbReference type="FunFam" id="2.60.260.20:FF:000013">
    <property type="entry name" value="DnaJ subfamily B member 11"/>
    <property type="match status" value="1"/>
</dbReference>
<keyword evidence="5" id="KW-1185">Reference proteome</keyword>
<dbReference type="InterPro" id="IPR001623">
    <property type="entry name" value="DnaJ_domain"/>
</dbReference>
<evidence type="ECO:0000313" key="6">
    <source>
        <dbReference type="Proteomes" id="UP000183868"/>
    </source>
</evidence>
<evidence type="ECO:0000259" key="2">
    <source>
        <dbReference type="PROSITE" id="PS50076"/>
    </source>
</evidence>
<dbReference type="CDD" id="cd06257">
    <property type="entry name" value="DnaJ"/>
    <property type="match status" value="1"/>
</dbReference>
<protein>
    <submittedName>
        <fullName evidence="4">Chaperone DnaJ domain protein</fullName>
    </submittedName>
    <submittedName>
        <fullName evidence="3">Curved DNA-binding protein</fullName>
    </submittedName>
</protein>
<dbReference type="SUPFAM" id="SSF49493">
    <property type="entry name" value="HSP40/DnaJ peptide-binding domain"/>
    <property type="match status" value="2"/>
</dbReference>
<dbReference type="STRING" id="880073.Cabys_3760"/>
<dbReference type="Gene3D" id="1.10.287.110">
    <property type="entry name" value="DnaJ domain"/>
    <property type="match status" value="1"/>
</dbReference>
<proteinExistence type="predicted"/>
<feature type="domain" description="J" evidence="2">
    <location>
        <begin position="4"/>
        <end position="69"/>
    </location>
</feature>
<keyword evidence="1" id="KW-0143">Chaperone</keyword>
<dbReference type="InterPro" id="IPR051339">
    <property type="entry name" value="DnaJ_subfamily_B"/>
</dbReference>
<dbReference type="eggNOG" id="COG0484">
    <property type="taxonomic scope" value="Bacteria"/>
</dbReference>
<evidence type="ECO:0000313" key="3">
    <source>
        <dbReference type="EMBL" id="APF20505.1"/>
    </source>
</evidence>
<evidence type="ECO:0000313" key="4">
    <source>
        <dbReference type="EMBL" id="EHO40973.1"/>
    </source>
</evidence>
<dbReference type="PROSITE" id="PS00636">
    <property type="entry name" value="DNAJ_1"/>
    <property type="match status" value="1"/>
</dbReference>
<dbReference type="GO" id="GO:0006457">
    <property type="term" value="P:protein folding"/>
    <property type="evidence" value="ECO:0007669"/>
    <property type="project" value="InterPro"/>
</dbReference>
<dbReference type="GO" id="GO:0005829">
    <property type="term" value="C:cytosol"/>
    <property type="evidence" value="ECO:0007669"/>
    <property type="project" value="TreeGrafter"/>
</dbReference>
<dbReference type="PaxDb" id="880073-Calab_1350"/>
<dbReference type="GO" id="GO:0051087">
    <property type="term" value="F:protein-folding chaperone binding"/>
    <property type="evidence" value="ECO:0007669"/>
    <property type="project" value="TreeGrafter"/>
</dbReference>
<dbReference type="PANTHER" id="PTHR24078:SF553">
    <property type="entry name" value="DNAJ HOMOLOG SUBFAMILY B MEMBER 5"/>
    <property type="match status" value="1"/>
</dbReference>
<evidence type="ECO:0000313" key="5">
    <source>
        <dbReference type="Proteomes" id="UP000004671"/>
    </source>
</evidence>
<dbReference type="EMBL" id="CP018099">
    <property type="protein sequence ID" value="APF20505.1"/>
    <property type="molecule type" value="Genomic_DNA"/>
</dbReference>
<dbReference type="SMART" id="SM00271">
    <property type="entry name" value="DnaJ"/>
    <property type="match status" value="1"/>
</dbReference>
<gene>
    <name evidence="3" type="ORF">Cabys_3760</name>
    <name evidence="4" type="ORF">Calab_1350</name>
</gene>
<dbReference type="GO" id="GO:0003677">
    <property type="term" value="F:DNA binding"/>
    <property type="evidence" value="ECO:0007669"/>
    <property type="project" value="UniProtKB-KW"/>
</dbReference>
<dbReference type="OrthoDB" id="9779889at2"/>
<name>H1XNY1_CALAY</name>
<dbReference type="InterPro" id="IPR002939">
    <property type="entry name" value="DnaJ_C"/>
</dbReference>
<dbReference type="InterPro" id="IPR008971">
    <property type="entry name" value="HSP40/DnaJ_pept-bd"/>
</dbReference>
<sequence length="321" mass="36348">MKKDYYEILGVSKTASAEEIKKAYRKLAAKYHPDKNPGDKQAEEMFKQINEAHSVLTDPEKRKLYDRYGENWKQFEQMDEKTRQQYEKYQQYQQQQHYNFAGSDNNGHYEFAFGDIFGDAFGGGFGDDIFGAFFGGRKRSPFGSDYAQSYAMPGQDVHAELEISLEEAYHGTTRLFKINDQTIKLKIKPGTKDGQILKLKGKGNPGINGGPNGDLLITVRLKPHPVFTRSGDDLHMELPIDLYTAVLGGSAQIQTLKGKVKVNIPAESNNGKIIRLPGLGMPKDASKTRFGDLYIKLNVQIPQNLSEKEKQLFRELARLRK</sequence>
<dbReference type="PANTHER" id="PTHR24078">
    <property type="entry name" value="DNAJ HOMOLOG SUBFAMILY C MEMBER"/>
    <property type="match status" value="1"/>
</dbReference>
<reference evidence="4 5" key="1">
    <citation type="submission" date="2011-09" db="EMBL/GenBank/DDBJ databases">
        <title>The permanent draft genome of Caldithrix abyssi DSM 13497.</title>
        <authorList>
            <consortium name="US DOE Joint Genome Institute (JGI-PGF)"/>
            <person name="Lucas S."/>
            <person name="Han J."/>
            <person name="Lapidus A."/>
            <person name="Bruce D."/>
            <person name="Goodwin L."/>
            <person name="Pitluck S."/>
            <person name="Peters L."/>
            <person name="Kyrpides N."/>
            <person name="Mavromatis K."/>
            <person name="Ivanova N."/>
            <person name="Mikhailova N."/>
            <person name="Chertkov O."/>
            <person name="Detter J.C."/>
            <person name="Tapia R."/>
            <person name="Han C."/>
            <person name="Land M."/>
            <person name="Hauser L."/>
            <person name="Markowitz V."/>
            <person name="Cheng J.-F."/>
            <person name="Hugenholtz P."/>
            <person name="Woyke T."/>
            <person name="Wu D."/>
            <person name="Spring S."/>
            <person name="Brambilla E."/>
            <person name="Klenk H.-P."/>
            <person name="Eisen J.A."/>
        </authorList>
    </citation>
    <scope>NUCLEOTIDE SEQUENCE [LARGE SCALE GENOMIC DNA]</scope>
    <source>
        <strain evidence="4 5">DSM 13497</strain>
    </source>
</reference>
<dbReference type="PRINTS" id="PR00625">
    <property type="entry name" value="JDOMAIN"/>
</dbReference>
<dbReference type="Proteomes" id="UP000183868">
    <property type="component" value="Chromosome"/>
</dbReference>
<keyword evidence="3" id="KW-0238">DNA-binding</keyword>
<dbReference type="CDD" id="cd10747">
    <property type="entry name" value="DnaJ_C"/>
    <property type="match status" value="1"/>
</dbReference>
<dbReference type="Pfam" id="PF01556">
    <property type="entry name" value="DnaJ_C"/>
    <property type="match status" value="1"/>
</dbReference>
<dbReference type="InterPro" id="IPR036869">
    <property type="entry name" value="J_dom_sf"/>
</dbReference>
<dbReference type="AlphaFoldDB" id="H1XNY1"/>
<dbReference type="KEGG" id="caby:Cabys_3760"/>
<dbReference type="SUPFAM" id="SSF46565">
    <property type="entry name" value="Chaperone J-domain"/>
    <property type="match status" value="1"/>
</dbReference>
<dbReference type="Gene3D" id="2.60.260.20">
    <property type="entry name" value="Urease metallochaperone UreE, N-terminal domain"/>
    <property type="match status" value="2"/>
</dbReference>
<reference evidence="3 6" key="2">
    <citation type="submission" date="2016-11" db="EMBL/GenBank/DDBJ databases">
        <title>Genomic analysis of Caldithrix abyssi and proposal of a novel bacterial phylum Caldithrichaeota.</title>
        <authorList>
            <person name="Kublanov I."/>
            <person name="Sigalova O."/>
            <person name="Gavrilov S."/>
            <person name="Lebedinsky A."/>
            <person name="Ivanova N."/>
            <person name="Daum C."/>
            <person name="Reddy T."/>
            <person name="Klenk H.P."/>
            <person name="Goker M."/>
            <person name="Reva O."/>
            <person name="Miroshnichenko M."/>
            <person name="Kyprides N."/>
            <person name="Woyke T."/>
            <person name="Gelfand M."/>
        </authorList>
    </citation>
    <scope>NUCLEOTIDE SEQUENCE [LARGE SCALE GENOMIC DNA]</scope>
    <source>
        <strain evidence="3 6">LF13</strain>
    </source>
</reference>
<dbReference type="EMBL" id="CM001402">
    <property type="protein sequence ID" value="EHO40973.1"/>
    <property type="molecule type" value="Genomic_DNA"/>
</dbReference>
<dbReference type="InterPro" id="IPR018253">
    <property type="entry name" value="DnaJ_domain_CS"/>
</dbReference>
<organism evidence="4 5">
    <name type="scientific">Caldithrix abyssi DSM 13497</name>
    <dbReference type="NCBI Taxonomy" id="880073"/>
    <lineage>
        <taxon>Bacteria</taxon>
        <taxon>Pseudomonadati</taxon>
        <taxon>Calditrichota</taxon>
        <taxon>Calditrichia</taxon>
        <taxon>Calditrichales</taxon>
        <taxon>Calditrichaceae</taxon>
        <taxon>Caldithrix</taxon>
    </lineage>
</organism>
<dbReference type="Pfam" id="PF00226">
    <property type="entry name" value="DnaJ"/>
    <property type="match status" value="1"/>
</dbReference>
<evidence type="ECO:0000256" key="1">
    <source>
        <dbReference type="ARBA" id="ARBA00023186"/>
    </source>
</evidence>
<dbReference type="PROSITE" id="PS50076">
    <property type="entry name" value="DNAJ_2"/>
    <property type="match status" value="1"/>
</dbReference>
<dbReference type="Proteomes" id="UP000004671">
    <property type="component" value="Chromosome"/>
</dbReference>
<dbReference type="GO" id="GO:0051082">
    <property type="term" value="F:unfolded protein binding"/>
    <property type="evidence" value="ECO:0007669"/>
    <property type="project" value="InterPro"/>
</dbReference>